<dbReference type="InterPro" id="IPR027417">
    <property type="entry name" value="P-loop_NTPase"/>
</dbReference>
<evidence type="ECO:0000259" key="5">
    <source>
        <dbReference type="Pfam" id="PF01580"/>
    </source>
</evidence>
<proteinExistence type="predicted"/>
<evidence type="ECO:0000313" key="6">
    <source>
        <dbReference type="EMBL" id="GGS61405.1"/>
    </source>
</evidence>
<organism evidence="6 7">
    <name type="scientific">Actinokineospora fastidiosa</name>
    <dbReference type="NCBI Taxonomy" id="1816"/>
    <lineage>
        <taxon>Bacteria</taxon>
        <taxon>Bacillati</taxon>
        <taxon>Actinomycetota</taxon>
        <taxon>Actinomycetes</taxon>
        <taxon>Pseudonocardiales</taxon>
        <taxon>Pseudonocardiaceae</taxon>
        <taxon>Actinokineospora</taxon>
    </lineage>
</organism>
<protein>
    <recommendedName>
        <fullName evidence="5">FtsK domain-containing protein</fullName>
    </recommendedName>
</protein>
<dbReference type="AlphaFoldDB" id="A0A918LJQ9"/>
<keyword evidence="4" id="KW-0812">Transmembrane</keyword>
<comment type="caution">
    <text evidence="6">The sequence shown here is derived from an EMBL/GenBank/DDBJ whole genome shotgun (WGS) entry which is preliminary data.</text>
</comment>
<keyword evidence="7" id="KW-1185">Reference proteome</keyword>
<dbReference type="Gene3D" id="3.40.50.300">
    <property type="entry name" value="P-loop containing nucleotide triphosphate hydrolases"/>
    <property type="match status" value="1"/>
</dbReference>
<feature type="domain" description="FtsK" evidence="5">
    <location>
        <begin position="375"/>
        <end position="541"/>
    </location>
</feature>
<evidence type="ECO:0000256" key="4">
    <source>
        <dbReference type="SAM" id="Phobius"/>
    </source>
</evidence>
<dbReference type="PANTHER" id="PTHR22683:SF41">
    <property type="entry name" value="DNA TRANSLOCASE FTSK"/>
    <property type="match status" value="1"/>
</dbReference>
<feature type="transmembrane region" description="Helical" evidence="4">
    <location>
        <begin position="153"/>
        <end position="176"/>
    </location>
</feature>
<dbReference type="GO" id="GO:0005524">
    <property type="term" value="F:ATP binding"/>
    <property type="evidence" value="ECO:0007669"/>
    <property type="project" value="UniProtKB-KW"/>
</dbReference>
<reference evidence="6" key="1">
    <citation type="journal article" date="2014" name="Int. J. Syst. Evol. Microbiol.">
        <title>Complete genome sequence of Corynebacterium casei LMG S-19264T (=DSM 44701T), isolated from a smear-ripened cheese.</title>
        <authorList>
            <consortium name="US DOE Joint Genome Institute (JGI-PGF)"/>
            <person name="Walter F."/>
            <person name="Albersmeier A."/>
            <person name="Kalinowski J."/>
            <person name="Ruckert C."/>
        </authorList>
    </citation>
    <scope>NUCLEOTIDE SEQUENCE</scope>
    <source>
        <strain evidence="6">JCM 3276</strain>
    </source>
</reference>
<reference evidence="6" key="2">
    <citation type="submission" date="2020-09" db="EMBL/GenBank/DDBJ databases">
        <authorList>
            <person name="Sun Q."/>
            <person name="Ohkuma M."/>
        </authorList>
    </citation>
    <scope>NUCLEOTIDE SEQUENCE</scope>
    <source>
        <strain evidence="6">JCM 3276</strain>
    </source>
</reference>
<sequence length="744" mass="80161">MSVHHDEYDDDRGGAEVIPLRGPAGDTTGPVVSGELVSEEESAALDRRLAAQRARNAAGVVVRVVRVGVTHERTRRAGRAVMRNAGYAIAGSRIRRAERRARRKHLDLEQAITTLRLNAKSAEDFHTLRGLEEVLEARKNGAAERNRRKRIEVLYWSGGVAIVFVTGHVVVLGHAAVESMLGAGSLIDRWNSTVEFWAAVVDASPVGSYWWAWATAGAITWLARVIPAGRDRGTLPVWAAPAEPVAADGRSIIPDESAVLGALRHLGGLPALRQAFKEGWGSSVTPTWVEPPHRDGKGWRMQLVLPRGVPVEEIVRRKTVLAHNLVRLPVEVWPSEPKSKPGVLDLWVADQGALSGPVEPWPLLEEGSTDYFTGVPLGVNIRGEIVHGRLSETNYAVAGVMGSGKSTLIITLLAGAILDPLVDVDVFVLAQNADYDPMRPRLRTLRTGADEDTVAACVATLRALYEELETRGRALKEHGERAVTRKLAAKDGRLRPRIVVVDECQALFMNADHGEAAADITVKLISAARKYGITLVFATPEASTDSLPRKVMAVISCKACFAIGDQQSNDAVLGTGSYKAGISAVSLEPKTAEGPGDIGTAMVRGIMAKPGLLRSFYLRKGDGIDEVTPVVERALALRADQPAPADDEGDQAAAVDFLADLAHVLGGEKRMRTVLVLRALTEHNPAHYGDWTTKTFAAALEDIDVPIRRSDGQSVIRADDITTAITERDQPGDGEDTIGHLDSA</sequence>
<accession>A0A918LJQ9</accession>
<keyword evidence="4" id="KW-1133">Transmembrane helix</keyword>
<dbReference type="Pfam" id="PF01580">
    <property type="entry name" value="FtsK_SpoIIIE"/>
    <property type="match status" value="1"/>
</dbReference>
<dbReference type="InterPro" id="IPR050206">
    <property type="entry name" value="FtsK/SpoIIIE/SftA"/>
</dbReference>
<evidence type="ECO:0000313" key="7">
    <source>
        <dbReference type="Proteomes" id="UP000660680"/>
    </source>
</evidence>
<keyword evidence="1" id="KW-0547">Nucleotide-binding</keyword>
<feature type="compositionally biased region" description="Basic and acidic residues" evidence="3">
    <location>
        <begin position="1"/>
        <end position="14"/>
    </location>
</feature>
<dbReference type="GO" id="GO:0003677">
    <property type="term" value="F:DNA binding"/>
    <property type="evidence" value="ECO:0007669"/>
    <property type="project" value="InterPro"/>
</dbReference>
<feature type="region of interest" description="Disordered" evidence="3">
    <location>
        <begin position="1"/>
        <end position="31"/>
    </location>
</feature>
<dbReference type="InterPro" id="IPR002543">
    <property type="entry name" value="FtsK_dom"/>
</dbReference>
<evidence type="ECO:0000256" key="1">
    <source>
        <dbReference type="ARBA" id="ARBA00022741"/>
    </source>
</evidence>
<name>A0A918LJQ9_9PSEU</name>
<dbReference type="EMBL" id="BMRB01000016">
    <property type="protein sequence ID" value="GGS61405.1"/>
    <property type="molecule type" value="Genomic_DNA"/>
</dbReference>
<dbReference type="PANTHER" id="PTHR22683">
    <property type="entry name" value="SPORULATION PROTEIN RELATED"/>
    <property type="match status" value="1"/>
</dbReference>
<gene>
    <name evidence="6" type="ORF">GCM10010171_65270</name>
</gene>
<dbReference type="RefSeq" id="WP_189214495.1">
    <property type="nucleotide sequence ID" value="NZ_BMRB01000016.1"/>
</dbReference>
<keyword evidence="2" id="KW-0067">ATP-binding</keyword>
<dbReference type="SUPFAM" id="SSF52540">
    <property type="entry name" value="P-loop containing nucleoside triphosphate hydrolases"/>
    <property type="match status" value="1"/>
</dbReference>
<evidence type="ECO:0000256" key="2">
    <source>
        <dbReference type="ARBA" id="ARBA00022840"/>
    </source>
</evidence>
<keyword evidence="4" id="KW-0472">Membrane</keyword>
<dbReference type="Proteomes" id="UP000660680">
    <property type="component" value="Unassembled WGS sequence"/>
</dbReference>
<evidence type="ECO:0000256" key="3">
    <source>
        <dbReference type="SAM" id="MobiDB-lite"/>
    </source>
</evidence>